<feature type="domain" description="Aminoacyl-tRNA synthetase class Ia" evidence="10">
    <location>
        <begin position="12"/>
        <end position="582"/>
    </location>
</feature>
<dbReference type="Pfam" id="PF08264">
    <property type="entry name" value="Anticodon_1"/>
    <property type="match status" value="1"/>
</dbReference>
<dbReference type="CDD" id="cd00812">
    <property type="entry name" value="LeuRS_core"/>
    <property type="match status" value="1"/>
</dbReference>
<dbReference type="InterPro" id="IPR013155">
    <property type="entry name" value="M/V/L/I-tRNA-synth_anticd-bd"/>
</dbReference>
<evidence type="ECO:0000256" key="7">
    <source>
        <dbReference type="ARBA" id="ARBA00023146"/>
    </source>
</evidence>
<keyword evidence="4 9" id="KW-0547">Nucleotide-binding</keyword>
<protein>
    <recommendedName>
        <fullName evidence="9">Leucine--tRNA ligase</fullName>
        <ecNumber evidence="9">6.1.1.4</ecNumber>
    </recommendedName>
    <alternativeName>
        <fullName evidence="9">Leucyl-tRNA synthetase</fullName>
        <shortName evidence="9">LeuRS</shortName>
    </alternativeName>
</protein>
<dbReference type="GO" id="GO:0004823">
    <property type="term" value="F:leucine-tRNA ligase activity"/>
    <property type="evidence" value="ECO:0007669"/>
    <property type="project" value="UniProtKB-UniRule"/>
</dbReference>
<dbReference type="Proteomes" id="UP000231480">
    <property type="component" value="Unassembled WGS sequence"/>
</dbReference>
<dbReference type="GO" id="GO:0006429">
    <property type="term" value="P:leucyl-tRNA aminoacylation"/>
    <property type="evidence" value="ECO:0007669"/>
    <property type="project" value="UniProtKB-UniRule"/>
</dbReference>
<dbReference type="FunFam" id="3.40.50.620:FF:000056">
    <property type="entry name" value="Leucine--tRNA ligase"/>
    <property type="match status" value="1"/>
</dbReference>
<evidence type="ECO:0000256" key="6">
    <source>
        <dbReference type="ARBA" id="ARBA00022917"/>
    </source>
</evidence>
<accession>A0A2G9YEP9</accession>
<evidence type="ECO:0000256" key="5">
    <source>
        <dbReference type="ARBA" id="ARBA00022840"/>
    </source>
</evidence>
<dbReference type="InterPro" id="IPR009080">
    <property type="entry name" value="tRNAsynth_Ia_anticodon-bd"/>
</dbReference>
<gene>
    <name evidence="9 12" type="primary">leuS</name>
    <name evidence="12" type="ORF">COX44_01135</name>
</gene>
<evidence type="ECO:0000256" key="2">
    <source>
        <dbReference type="ARBA" id="ARBA00022490"/>
    </source>
</evidence>
<feature type="short sequence motif" description="'KMSKS' region" evidence="9">
    <location>
        <begin position="549"/>
        <end position="553"/>
    </location>
</feature>
<evidence type="ECO:0000256" key="4">
    <source>
        <dbReference type="ARBA" id="ARBA00022741"/>
    </source>
</evidence>
<evidence type="ECO:0000259" key="10">
    <source>
        <dbReference type="Pfam" id="PF00133"/>
    </source>
</evidence>
<keyword evidence="3 9" id="KW-0436">Ligase</keyword>
<dbReference type="GO" id="GO:0005524">
    <property type="term" value="F:ATP binding"/>
    <property type="evidence" value="ECO:0007669"/>
    <property type="project" value="UniProtKB-UniRule"/>
</dbReference>
<keyword evidence="6 9" id="KW-0648">Protein biosynthesis</keyword>
<comment type="similarity">
    <text evidence="1 9">Belongs to the class-I aminoacyl-tRNA synthetase family.</text>
</comment>
<comment type="caution">
    <text evidence="12">The sequence shown here is derived from an EMBL/GenBank/DDBJ whole genome shotgun (WGS) entry which is preliminary data.</text>
</comment>
<dbReference type="InterPro" id="IPR002302">
    <property type="entry name" value="Leu-tRNA-ligase"/>
</dbReference>
<dbReference type="SUPFAM" id="SSF47323">
    <property type="entry name" value="Anticodon-binding domain of a subclass of class I aminoacyl-tRNA synthetases"/>
    <property type="match status" value="1"/>
</dbReference>
<dbReference type="Pfam" id="PF00133">
    <property type="entry name" value="tRNA-synt_1"/>
    <property type="match status" value="1"/>
</dbReference>
<dbReference type="Gene3D" id="3.40.50.620">
    <property type="entry name" value="HUPs"/>
    <property type="match status" value="2"/>
</dbReference>
<feature type="short sequence motif" description="'HIGH' region" evidence="9">
    <location>
        <begin position="41"/>
        <end position="51"/>
    </location>
</feature>
<dbReference type="HAMAP" id="MF_00049_B">
    <property type="entry name" value="Leu_tRNA_synth_B"/>
    <property type="match status" value="1"/>
</dbReference>
<dbReference type="PANTHER" id="PTHR43740:SF2">
    <property type="entry name" value="LEUCINE--TRNA LIGASE, MITOCHONDRIAL"/>
    <property type="match status" value="1"/>
</dbReference>
<keyword evidence="5 9" id="KW-0067">ATP-binding</keyword>
<dbReference type="PANTHER" id="PTHR43740">
    <property type="entry name" value="LEUCYL-TRNA SYNTHETASE"/>
    <property type="match status" value="1"/>
</dbReference>
<comment type="subcellular location">
    <subcellularLocation>
        <location evidence="9">Cytoplasm</location>
    </subcellularLocation>
</comment>
<dbReference type="EC" id="6.1.1.4" evidence="9"/>
<evidence type="ECO:0000256" key="3">
    <source>
        <dbReference type="ARBA" id="ARBA00022598"/>
    </source>
</evidence>
<evidence type="ECO:0000313" key="12">
    <source>
        <dbReference type="EMBL" id="PIP17203.1"/>
    </source>
</evidence>
<keyword evidence="7 9" id="KW-0030">Aminoacyl-tRNA synthetase</keyword>
<evidence type="ECO:0000256" key="1">
    <source>
        <dbReference type="ARBA" id="ARBA00005594"/>
    </source>
</evidence>
<comment type="catalytic activity">
    <reaction evidence="8 9">
        <text>tRNA(Leu) + L-leucine + ATP = L-leucyl-tRNA(Leu) + AMP + diphosphate</text>
        <dbReference type="Rhea" id="RHEA:11688"/>
        <dbReference type="Rhea" id="RHEA-COMP:9613"/>
        <dbReference type="Rhea" id="RHEA-COMP:9622"/>
        <dbReference type="ChEBI" id="CHEBI:30616"/>
        <dbReference type="ChEBI" id="CHEBI:33019"/>
        <dbReference type="ChEBI" id="CHEBI:57427"/>
        <dbReference type="ChEBI" id="CHEBI:78442"/>
        <dbReference type="ChEBI" id="CHEBI:78494"/>
        <dbReference type="ChEBI" id="CHEBI:456215"/>
        <dbReference type="EC" id="6.1.1.4"/>
    </reaction>
</comment>
<dbReference type="InterPro" id="IPR014729">
    <property type="entry name" value="Rossmann-like_a/b/a_fold"/>
</dbReference>
<name>A0A2G9YEP9_9BACT</name>
<feature type="domain" description="Methionyl/Valyl/Leucyl/Isoleucyl-tRNA synthetase anticodon-binding" evidence="11">
    <location>
        <begin position="616"/>
        <end position="716"/>
    </location>
</feature>
<evidence type="ECO:0000259" key="11">
    <source>
        <dbReference type="Pfam" id="PF08264"/>
    </source>
</evidence>
<dbReference type="CDD" id="cd07958">
    <property type="entry name" value="Anticodon_Ia_Leu_BEm"/>
    <property type="match status" value="1"/>
</dbReference>
<sequence length="748" mass="87546">MQKYEHQKIESKWQKKWEKDKIYQAQDFSKKPKFYCLVMFPYVSGNLHVGHWYNFAPADVFARFKKMQGYNVLSPIGFDAFGLPAENAAIKDGIHPRERTKKNISKMRQQLKTIGAIYDWSRQVNTSDPNYYKWTQWLFLQFYKHGLAYKKKAPANWCISCKTILANEQVVDGRCERCNGEIIRKEIDQWLLKITDEQFIDRLIDDLDKLDWPEKTKIMQKNWIGRSFGANLEFKIKNSVKTLKVFTTRPDTIFGATYMVVCPEHEIISYQLSVISNQKEVFDYIKKSQKKSDLQRTDLAKEKTGVEIKGIKAINPANQEEIPIWVADYVLPHYGTGAIMAVPDHDDRDKEFAEKYNLKIKKTKLVDSKEVVRKLGAKWVKNYKLRDWLISRQRYWGAPIPIIYCEKCGQVPVLEKDLPIELPDDVDFRPTGESPLERSEKFHNISCPKCGAKARRESDTMDTFVCSSWYYFRYLDSQNKKDFADKAKIKKWMPVDMYIGGAEHTVLHLLYSRFFAKFLKDFNYIDMKGDEPFKALRHQGMILGPDGQKMSKSKGNVIDPDEIVEKYGADTLRMYLCFMAQYDQGGPWNPKAIIGMRRFLGKIWRLKPQKKDNQITHKTIQKITQDLVKMKFNTAIACLMEYINSKEYDYETLLKLLAPFAPHIAEELWHEKTSIHLEDWPKYNPEKIKNSEIELVIQVNGKVRAKIKTKPDISEKEALKTIKNLPKFKDLKIKKTIFVPGRLINLVV</sequence>
<dbReference type="FunFam" id="3.40.50.620:FF:000003">
    <property type="entry name" value="Leucine--tRNA ligase"/>
    <property type="match status" value="1"/>
</dbReference>
<keyword evidence="2 9" id="KW-0963">Cytoplasm</keyword>
<dbReference type="InterPro" id="IPR009008">
    <property type="entry name" value="Val/Leu/Ile-tRNA-synth_edit"/>
</dbReference>
<organism evidence="12 13">
    <name type="scientific">Candidatus Portnoybacteria bacterium CG23_combo_of_CG06-09_8_20_14_all_37_13</name>
    <dbReference type="NCBI Taxonomy" id="1974819"/>
    <lineage>
        <taxon>Bacteria</taxon>
        <taxon>Candidatus Portnoyibacteriota</taxon>
    </lineage>
</organism>
<dbReference type="PRINTS" id="PR00985">
    <property type="entry name" value="TRNASYNTHLEU"/>
</dbReference>
<feature type="binding site" evidence="9">
    <location>
        <position position="552"/>
    </location>
    <ligand>
        <name>ATP</name>
        <dbReference type="ChEBI" id="CHEBI:30616"/>
    </ligand>
</feature>
<dbReference type="SUPFAM" id="SSF50677">
    <property type="entry name" value="ValRS/IleRS/LeuRS editing domain"/>
    <property type="match status" value="1"/>
</dbReference>
<evidence type="ECO:0000256" key="9">
    <source>
        <dbReference type="HAMAP-Rule" id="MF_00049"/>
    </source>
</evidence>
<reference evidence="12 13" key="1">
    <citation type="submission" date="2017-09" db="EMBL/GenBank/DDBJ databases">
        <title>Depth-based differentiation of microbial function through sediment-hosted aquifers and enrichment of novel symbionts in the deep terrestrial subsurface.</title>
        <authorList>
            <person name="Probst A.J."/>
            <person name="Ladd B."/>
            <person name="Jarett J.K."/>
            <person name="Geller-Mcgrath D.E."/>
            <person name="Sieber C.M."/>
            <person name="Emerson J.B."/>
            <person name="Anantharaman K."/>
            <person name="Thomas B.C."/>
            <person name="Malmstrom R."/>
            <person name="Stieglmeier M."/>
            <person name="Klingl A."/>
            <person name="Woyke T."/>
            <person name="Ryan C.M."/>
            <person name="Banfield J.F."/>
        </authorList>
    </citation>
    <scope>NUCLEOTIDE SEQUENCE [LARGE SCALE GENOMIC DNA]</scope>
    <source>
        <strain evidence="12">CG23_combo_of_CG06-09_8_20_14_all_37_13</strain>
    </source>
</reference>
<dbReference type="InterPro" id="IPR002300">
    <property type="entry name" value="aa-tRNA-synth_Ia"/>
</dbReference>
<dbReference type="GO" id="GO:0005829">
    <property type="term" value="C:cytosol"/>
    <property type="evidence" value="ECO:0007669"/>
    <property type="project" value="TreeGrafter"/>
</dbReference>
<evidence type="ECO:0000313" key="13">
    <source>
        <dbReference type="Proteomes" id="UP000231480"/>
    </source>
</evidence>
<dbReference type="Gene3D" id="1.10.730.10">
    <property type="entry name" value="Isoleucyl-tRNA Synthetase, Domain 1"/>
    <property type="match status" value="2"/>
</dbReference>
<dbReference type="EMBL" id="PCRH01000025">
    <property type="protein sequence ID" value="PIP17203.1"/>
    <property type="molecule type" value="Genomic_DNA"/>
</dbReference>
<evidence type="ECO:0000256" key="8">
    <source>
        <dbReference type="ARBA" id="ARBA00047469"/>
    </source>
</evidence>
<dbReference type="SUPFAM" id="SSF52374">
    <property type="entry name" value="Nucleotidylyl transferase"/>
    <property type="match status" value="1"/>
</dbReference>
<dbReference type="AlphaFoldDB" id="A0A2G9YEP9"/>
<proteinExistence type="inferred from homology"/>
<dbReference type="GO" id="GO:0002161">
    <property type="term" value="F:aminoacyl-tRNA deacylase activity"/>
    <property type="evidence" value="ECO:0007669"/>
    <property type="project" value="InterPro"/>
</dbReference>